<dbReference type="PANTHER" id="PTHR43386:SF25">
    <property type="entry name" value="PEPTIDE ABC TRANSPORTER PERMEASE PROTEIN"/>
    <property type="match status" value="1"/>
</dbReference>
<feature type="domain" description="ABC transmembrane type-1" evidence="8">
    <location>
        <begin position="71"/>
        <end position="260"/>
    </location>
</feature>
<keyword evidence="3" id="KW-1003">Cell membrane</keyword>
<evidence type="ECO:0000256" key="5">
    <source>
        <dbReference type="ARBA" id="ARBA00022989"/>
    </source>
</evidence>
<name>A0A4Q9DNN2_9BACL</name>
<dbReference type="InterPro" id="IPR035906">
    <property type="entry name" value="MetI-like_sf"/>
</dbReference>
<dbReference type="AlphaFoldDB" id="A0A4Q9DNN2"/>
<keyword evidence="6 7" id="KW-0472">Membrane</keyword>
<dbReference type="SUPFAM" id="SSF161098">
    <property type="entry name" value="MetI-like"/>
    <property type="match status" value="1"/>
</dbReference>
<dbReference type="GO" id="GO:0055085">
    <property type="term" value="P:transmembrane transport"/>
    <property type="evidence" value="ECO:0007669"/>
    <property type="project" value="InterPro"/>
</dbReference>
<evidence type="ECO:0000256" key="2">
    <source>
        <dbReference type="ARBA" id="ARBA00022448"/>
    </source>
</evidence>
<keyword evidence="5 7" id="KW-1133">Transmembrane helix</keyword>
<comment type="subcellular location">
    <subcellularLocation>
        <location evidence="1 7">Cell membrane</location>
        <topology evidence="1 7">Multi-pass membrane protein</topology>
    </subcellularLocation>
</comment>
<accession>A0A4Q9DNN2</accession>
<evidence type="ECO:0000313" key="9">
    <source>
        <dbReference type="EMBL" id="TBL77651.1"/>
    </source>
</evidence>
<dbReference type="InterPro" id="IPR000515">
    <property type="entry name" value="MetI-like"/>
</dbReference>
<protein>
    <submittedName>
        <fullName evidence="9">ABC transporter permease</fullName>
    </submittedName>
</protein>
<dbReference type="CDD" id="cd06261">
    <property type="entry name" value="TM_PBP2"/>
    <property type="match status" value="1"/>
</dbReference>
<evidence type="ECO:0000256" key="3">
    <source>
        <dbReference type="ARBA" id="ARBA00022475"/>
    </source>
</evidence>
<dbReference type="InterPro" id="IPR025966">
    <property type="entry name" value="OppC_N"/>
</dbReference>
<feature type="transmembrane region" description="Helical" evidence="7">
    <location>
        <begin position="75"/>
        <end position="99"/>
    </location>
</feature>
<dbReference type="PANTHER" id="PTHR43386">
    <property type="entry name" value="OLIGOPEPTIDE TRANSPORT SYSTEM PERMEASE PROTEIN APPC"/>
    <property type="match status" value="1"/>
</dbReference>
<evidence type="ECO:0000259" key="8">
    <source>
        <dbReference type="PROSITE" id="PS50928"/>
    </source>
</evidence>
<evidence type="ECO:0000256" key="6">
    <source>
        <dbReference type="ARBA" id="ARBA00023136"/>
    </source>
</evidence>
<gene>
    <name evidence="9" type="ORF">EYB31_15995</name>
</gene>
<dbReference type="GO" id="GO:0005886">
    <property type="term" value="C:plasma membrane"/>
    <property type="evidence" value="ECO:0007669"/>
    <property type="project" value="UniProtKB-SubCell"/>
</dbReference>
<comment type="similarity">
    <text evidence="7">Belongs to the binding-protein-dependent transport system permease family.</text>
</comment>
<dbReference type="Pfam" id="PF12911">
    <property type="entry name" value="OppC_N"/>
    <property type="match status" value="1"/>
</dbReference>
<reference evidence="9 10" key="1">
    <citation type="submission" date="2019-02" db="EMBL/GenBank/DDBJ databases">
        <title>Paenibacillus sp. nov., isolated from surface-sterilized tissue of Thalictrum simplex L.</title>
        <authorList>
            <person name="Tuo L."/>
        </authorList>
    </citation>
    <scope>NUCLEOTIDE SEQUENCE [LARGE SCALE GENOMIC DNA]</scope>
    <source>
        <strain evidence="9 10">N2SHLJ1</strain>
    </source>
</reference>
<keyword evidence="10" id="KW-1185">Reference proteome</keyword>
<proteinExistence type="inferred from homology"/>
<feature type="transmembrane region" description="Helical" evidence="7">
    <location>
        <begin position="111"/>
        <end position="131"/>
    </location>
</feature>
<dbReference type="OrthoDB" id="9797472at2"/>
<keyword evidence="2 7" id="KW-0813">Transport</keyword>
<feature type="transmembrane region" description="Helical" evidence="7">
    <location>
        <begin position="179"/>
        <end position="206"/>
    </location>
</feature>
<dbReference type="EMBL" id="SIRE01000011">
    <property type="protein sequence ID" value="TBL77651.1"/>
    <property type="molecule type" value="Genomic_DNA"/>
</dbReference>
<sequence>MLNKCIRNKTFVISSIVLLPILIIAAIGPWIIPYDPLEIHPDLVLKSSLPGHPLGTDEFGRDIMSRMIIGIRPSLTVALGSTALAFTIGLLLGIVSGYFRGFAEKTIMRAVDIILCFPPILLALMVVGFWGAGVKNMILIIGIVYAPHFARIAYSSTLQIKQQEYVESELSLGASHSRVLFGCILPNIMSPLIIQISLTIAAAILLESGLSFLGLGVVPPEPSWGQMIGQSRGYISLNPMYAVWPSLCLGITILAVNLLGDSLRDILDPKLNRS</sequence>
<feature type="transmembrane region" description="Helical" evidence="7">
    <location>
        <begin position="137"/>
        <end position="158"/>
    </location>
</feature>
<dbReference type="Gene3D" id="1.10.3720.10">
    <property type="entry name" value="MetI-like"/>
    <property type="match status" value="1"/>
</dbReference>
<evidence type="ECO:0000313" key="10">
    <source>
        <dbReference type="Proteomes" id="UP000293142"/>
    </source>
</evidence>
<dbReference type="PROSITE" id="PS50928">
    <property type="entry name" value="ABC_TM1"/>
    <property type="match status" value="1"/>
</dbReference>
<dbReference type="Pfam" id="PF00528">
    <property type="entry name" value="BPD_transp_1"/>
    <property type="match status" value="1"/>
</dbReference>
<keyword evidence="4 7" id="KW-0812">Transmembrane</keyword>
<evidence type="ECO:0000256" key="4">
    <source>
        <dbReference type="ARBA" id="ARBA00022692"/>
    </source>
</evidence>
<feature type="transmembrane region" description="Helical" evidence="7">
    <location>
        <begin position="12"/>
        <end position="32"/>
    </location>
</feature>
<evidence type="ECO:0000256" key="7">
    <source>
        <dbReference type="RuleBase" id="RU363032"/>
    </source>
</evidence>
<evidence type="ECO:0000256" key="1">
    <source>
        <dbReference type="ARBA" id="ARBA00004651"/>
    </source>
</evidence>
<organism evidence="9 10">
    <name type="scientific">Paenibacillus thalictri</name>
    <dbReference type="NCBI Taxonomy" id="2527873"/>
    <lineage>
        <taxon>Bacteria</taxon>
        <taxon>Bacillati</taxon>
        <taxon>Bacillota</taxon>
        <taxon>Bacilli</taxon>
        <taxon>Bacillales</taxon>
        <taxon>Paenibacillaceae</taxon>
        <taxon>Paenibacillus</taxon>
    </lineage>
</organism>
<feature type="transmembrane region" description="Helical" evidence="7">
    <location>
        <begin position="241"/>
        <end position="260"/>
    </location>
</feature>
<comment type="caution">
    <text evidence="9">The sequence shown here is derived from an EMBL/GenBank/DDBJ whole genome shotgun (WGS) entry which is preliminary data.</text>
</comment>
<dbReference type="Proteomes" id="UP000293142">
    <property type="component" value="Unassembled WGS sequence"/>
</dbReference>
<dbReference type="InterPro" id="IPR050366">
    <property type="entry name" value="BP-dependent_transpt_permease"/>
</dbReference>
<dbReference type="RefSeq" id="WP_131014367.1">
    <property type="nucleotide sequence ID" value="NZ_SIRE01000011.1"/>
</dbReference>